<comment type="caution">
    <text evidence="3">The sequence shown here is derived from an EMBL/GenBank/DDBJ whole genome shotgun (WGS) entry which is preliminary data.</text>
</comment>
<evidence type="ECO:0000256" key="1">
    <source>
        <dbReference type="ARBA" id="ARBA00023002"/>
    </source>
</evidence>
<gene>
    <name evidence="3" type="ORF">PRCB_22295</name>
</gene>
<dbReference type="InterPro" id="IPR020843">
    <property type="entry name" value="ER"/>
</dbReference>
<dbReference type="GO" id="GO:0016628">
    <property type="term" value="F:oxidoreductase activity, acting on the CH-CH group of donors, NAD or NADP as acceptor"/>
    <property type="evidence" value="ECO:0007669"/>
    <property type="project" value="InterPro"/>
</dbReference>
<dbReference type="PANTHER" id="PTHR43205:SF7">
    <property type="entry name" value="PROSTAGLANDIN REDUCTASE 1"/>
    <property type="match status" value="1"/>
</dbReference>
<dbReference type="Proteomes" id="UP000232062">
    <property type="component" value="Unassembled WGS sequence"/>
</dbReference>
<dbReference type="RefSeq" id="WP_100703768.1">
    <property type="nucleotide sequence ID" value="NZ_PIQI01000028.1"/>
</dbReference>
<accession>A0A2M9W6Z3</accession>
<dbReference type="EMBL" id="PIQI01000028">
    <property type="protein sequence ID" value="PJZ03315.1"/>
    <property type="molecule type" value="Genomic_DNA"/>
</dbReference>
<dbReference type="InterPro" id="IPR036291">
    <property type="entry name" value="NAD(P)-bd_dom_sf"/>
</dbReference>
<evidence type="ECO:0000313" key="3">
    <source>
        <dbReference type="EMBL" id="PJZ03315.1"/>
    </source>
</evidence>
<dbReference type="SUPFAM" id="SSF50129">
    <property type="entry name" value="GroES-like"/>
    <property type="match status" value="1"/>
</dbReference>
<dbReference type="Pfam" id="PF00107">
    <property type="entry name" value="ADH_zinc_N"/>
    <property type="match status" value="1"/>
</dbReference>
<sequence>MLPENLHSREIRLAQRSQGMPASENFTVVETSLPKPPGSPLLVKNRWFRVSISTRLMMSVEAEAVKGIPFPPLQIGDTLADAAIGEVISAPANSAFAAGDMVMHPYGWREHAWVEQQQCVRLAKPLLDPAAYLGHGWTAYAALTHGISVRDGDTVFVSSGAGAIGSMAGQIARKLGATRVIGSTGSADKALWMCQQLGYDATIERGKGPIAEQLRHAAPEGIDVLVDIVGGEQLAAAVSQAREHARYVLLGALSAELAASHSSKIAPVEIDGFDLIVKGVTLKGYSADENPEAFTQWMHQLTQPGWGDMHFAASAYQGLEAAPQALADACSGKARGVVIVAL</sequence>
<keyword evidence="4" id="KW-1185">Reference proteome</keyword>
<dbReference type="InterPro" id="IPR045010">
    <property type="entry name" value="MDR_fam"/>
</dbReference>
<dbReference type="CDD" id="cd05288">
    <property type="entry name" value="PGDH"/>
    <property type="match status" value="1"/>
</dbReference>
<evidence type="ECO:0000313" key="4">
    <source>
        <dbReference type="Proteomes" id="UP000232062"/>
    </source>
</evidence>
<protein>
    <submittedName>
        <fullName evidence="3">NADP-dependent oxidoreductase</fullName>
    </submittedName>
</protein>
<dbReference type="SUPFAM" id="SSF51735">
    <property type="entry name" value="NAD(P)-binding Rossmann-fold domains"/>
    <property type="match status" value="1"/>
</dbReference>
<organism evidence="3 4">
    <name type="scientific">Pantoea rodasii</name>
    <dbReference type="NCBI Taxonomy" id="1076549"/>
    <lineage>
        <taxon>Bacteria</taxon>
        <taxon>Pseudomonadati</taxon>
        <taxon>Pseudomonadota</taxon>
        <taxon>Gammaproteobacteria</taxon>
        <taxon>Enterobacterales</taxon>
        <taxon>Erwiniaceae</taxon>
        <taxon>Pantoea</taxon>
    </lineage>
</organism>
<name>A0A2M9W6Z3_9GAMM</name>
<dbReference type="PANTHER" id="PTHR43205">
    <property type="entry name" value="PROSTAGLANDIN REDUCTASE"/>
    <property type="match status" value="1"/>
</dbReference>
<feature type="domain" description="Enoyl reductase (ER)" evidence="2">
    <location>
        <begin position="19"/>
        <end position="340"/>
    </location>
</feature>
<evidence type="ECO:0000259" key="2">
    <source>
        <dbReference type="SMART" id="SM00829"/>
    </source>
</evidence>
<reference evidence="3 4" key="1">
    <citation type="submission" date="2017-11" db="EMBL/GenBank/DDBJ databases">
        <title>The genome sequence of Pantoea rodasii DSM 26611.</title>
        <authorList>
            <person name="Gao J."/>
            <person name="Mao X."/>
            <person name="Sun J."/>
        </authorList>
    </citation>
    <scope>NUCLEOTIDE SEQUENCE [LARGE SCALE GENOMIC DNA]</scope>
    <source>
        <strain evidence="3 4">DSM 26611</strain>
    </source>
</reference>
<proteinExistence type="predicted"/>
<dbReference type="OrthoDB" id="9805663at2"/>
<dbReference type="InterPro" id="IPR013149">
    <property type="entry name" value="ADH-like_C"/>
</dbReference>
<keyword evidence="1" id="KW-0560">Oxidoreductase</keyword>
<dbReference type="InterPro" id="IPR041694">
    <property type="entry name" value="ADH_N_2"/>
</dbReference>
<dbReference type="Gene3D" id="3.90.180.10">
    <property type="entry name" value="Medium-chain alcohol dehydrogenases, catalytic domain"/>
    <property type="match status" value="1"/>
</dbReference>
<dbReference type="Pfam" id="PF16884">
    <property type="entry name" value="ADH_N_2"/>
    <property type="match status" value="1"/>
</dbReference>
<dbReference type="AlphaFoldDB" id="A0A2M9W6Z3"/>
<dbReference type="InterPro" id="IPR011032">
    <property type="entry name" value="GroES-like_sf"/>
</dbReference>
<dbReference type="SMART" id="SM00829">
    <property type="entry name" value="PKS_ER"/>
    <property type="match status" value="1"/>
</dbReference>
<dbReference type="Gene3D" id="3.40.50.720">
    <property type="entry name" value="NAD(P)-binding Rossmann-like Domain"/>
    <property type="match status" value="1"/>
</dbReference>